<evidence type="ECO:0000313" key="6">
    <source>
        <dbReference type="Proteomes" id="UP000431922"/>
    </source>
</evidence>
<evidence type="ECO:0000256" key="3">
    <source>
        <dbReference type="RuleBase" id="RU000363"/>
    </source>
</evidence>
<protein>
    <submittedName>
        <fullName evidence="5">SDR family NAD(P)-dependent oxidoreductase</fullName>
    </submittedName>
</protein>
<keyword evidence="6" id="KW-1185">Reference proteome</keyword>
<dbReference type="PANTHER" id="PTHR44196:SF1">
    <property type="entry name" value="DEHYDROGENASE_REDUCTASE SDR FAMILY MEMBER 7B"/>
    <property type="match status" value="1"/>
</dbReference>
<dbReference type="InterPro" id="IPR036291">
    <property type="entry name" value="NAD(P)-bd_dom_sf"/>
</dbReference>
<gene>
    <name evidence="5" type="ORF">GRI65_00330</name>
</gene>
<reference evidence="5 6" key="1">
    <citation type="submission" date="2019-12" db="EMBL/GenBank/DDBJ databases">
        <title>Genomic-based taxomic classification of the family Erythrobacteraceae.</title>
        <authorList>
            <person name="Xu L."/>
        </authorList>
    </citation>
    <scope>NUCLEOTIDE SEQUENCE [LARGE SCALE GENOMIC DNA]</scope>
    <source>
        <strain evidence="5 6">KCTC 42453</strain>
    </source>
</reference>
<dbReference type="Pfam" id="PF00106">
    <property type="entry name" value="adh_short"/>
    <property type="match status" value="1"/>
</dbReference>
<dbReference type="NCBIfam" id="NF005495">
    <property type="entry name" value="PRK07109.1"/>
    <property type="match status" value="1"/>
</dbReference>
<feature type="transmembrane region" description="Helical" evidence="4">
    <location>
        <begin position="314"/>
        <end position="331"/>
    </location>
</feature>
<evidence type="ECO:0000256" key="1">
    <source>
        <dbReference type="ARBA" id="ARBA00006484"/>
    </source>
</evidence>
<keyword evidence="4" id="KW-1133">Transmembrane helix</keyword>
<dbReference type="OrthoDB" id="9781689at2"/>
<evidence type="ECO:0000313" key="5">
    <source>
        <dbReference type="EMBL" id="MXP42896.1"/>
    </source>
</evidence>
<keyword evidence="4" id="KW-0472">Membrane</keyword>
<dbReference type="PROSITE" id="PS00061">
    <property type="entry name" value="ADH_SHORT"/>
    <property type="match status" value="1"/>
</dbReference>
<evidence type="ECO:0000256" key="4">
    <source>
        <dbReference type="SAM" id="Phobius"/>
    </source>
</evidence>
<dbReference type="PRINTS" id="PR00080">
    <property type="entry name" value="SDRFAMILY"/>
</dbReference>
<dbReference type="GO" id="GO:0016020">
    <property type="term" value="C:membrane"/>
    <property type="evidence" value="ECO:0007669"/>
    <property type="project" value="TreeGrafter"/>
</dbReference>
<dbReference type="InterPro" id="IPR020904">
    <property type="entry name" value="Sc_DH/Rdtase_CS"/>
</dbReference>
<dbReference type="Proteomes" id="UP000431922">
    <property type="component" value="Unassembled WGS sequence"/>
</dbReference>
<dbReference type="EMBL" id="WTYL01000001">
    <property type="protein sequence ID" value="MXP42896.1"/>
    <property type="molecule type" value="Genomic_DNA"/>
</dbReference>
<keyword evidence="4" id="KW-0812">Transmembrane</keyword>
<sequence>MTWNLKPLAEQTLVVTGATSGHGLCTVQMAAARGARVMLVARDEAALRQIVQEINGEGGTADFVVADVGNKEDVDRIAQRTIECFGGFDTWVNNAGVGVYSKLLELPIEDHRQLFETNYWGVVYGSTAAANHLKDRTECGAIINVGSINSDMSGPILAAYNASKHAVKGLTDALRIELANEGAPVSVTLIKPSAIGTPFPQHGRNLTGFRARLPRPMYAPELVAEAILDAAEHPRRAVTVGGAGKLQVLGATILPWLYDRVAGSMATKLADPDEPSAHVEGNLYAPQHDDGKVEGRQHGRSMSIFSTANRHPKTALSLFAVIGGIAAVAVTRRISRS</sequence>
<organism evidence="5 6">
    <name type="scientific">Allopontixanthobacter sediminis</name>
    <dbReference type="NCBI Taxonomy" id="1689985"/>
    <lineage>
        <taxon>Bacteria</taxon>
        <taxon>Pseudomonadati</taxon>
        <taxon>Pseudomonadota</taxon>
        <taxon>Alphaproteobacteria</taxon>
        <taxon>Sphingomonadales</taxon>
        <taxon>Erythrobacteraceae</taxon>
        <taxon>Allopontixanthobacter</taxon>
    </lineage>
</organism>
<comment type="similarity">
    <text evidence="1 3">Belongs to the short-chain dehydrogenases/reductases (SDR) family.</text>
</comment>
<name>A0A845AY89_9SPHN</name>
<dbReference type="PRINTS" id="PR00081">
    <property type="entry name" value="GDHRDH"/>
</dbReference>
<comment type="caution">
    <text evidence="5">The sequence shown here is derived from an EMBL/GenBank/DDBJ whole genome shotgun (WGS) entry which is preliminary data.</text>
</comment>
<dbReference type="InterPro" id="IPR002347">
    <property type="entry name" value="SDR_fam"/>
</dbReference>
<dbReference type="RefSeq" id="WP_160754558.1">
    <property type="nucleotide sequence ID" value="NZ_WTYL01000001.1"/>
</dbReference>
<dbReference type="SUPFAM" id="SSF51735">
    <property type="entry name" value="NAD(P)-binding Rossmann-fold domains"/>
    <property type="match status" value="1"/>
</dbReference>
<dbReference type="PANTHER" id="PTHR44196">
    <property type="entry name" value="DEHYDROGENASE/REDUCTASE SDR FAMILY MEMBER 7B"/>
    <property type="match status" value="1"/>
</dbReference>
<accession>A0A845AY89</accession>
<dbReference type="GO" id="GO:0016491">
    <property type="term" value="F:oxidoreductase activity"/>
    <property type="evidence" value="ECO:0007669"/>
    <property type="project" value="UniProtKB-KW"/>
</dbReference>
<dbReference type="Gene3D" id="3.40.50.720">
    <property type="entry name" value="NAD(P)-binding Rossmann-like Domain"/>
    <property type="match status" value="1"/>
</dbReference>
<keyword evidence="2" id="KW-0560">Oxidoreductase</keyword>
<evidence type="ECO:0000256" key="2">
    <source>
        <dbReference type="ARBA" id="ARBA00023002"/>
    </source>
</evidence>
<proteinExistence type="inferred from homology"/>
<dbReference type="AlphaFoldDB" id="A0A845AY89"/>